<evidence type="ECO:0008006" key="6">
    <source>
        <dbReference type="Google" id="ProtNLM"/>
    </source>
</evidence>
<evidence type="ECO:0000313" key="2">
    <source>
        <dbReference type="EMBL" id="KAA1067260.1"/>
    </source>
</evidence>
<evidence type="ECO:0000313" key="4">
    <source>
        <dbReference type="Proteomes" id="UP000324748"/>
    </source>
</evidence>
<protein>
    <recommendedName>
        <fullName evidence="6">Clr5 domain-containing protein</fullName>
    </recommendedName>
</protein>
<reference evidence="4 5" key="1">
    <citation type="submission" date="2019-05" db="EMBL/GenBank/DDBJ databases">
        <title>Emergence of the Ug99 lineage of the wheat stem rust pathogen through somatic hybridization.</title>
        <authorList>
            <person name="Li F."/>
            <person name="Upadhyaya N.M."/>
            <person name="Sperschneider J."/>
            <person name="Matny O."/>
            <person name="Nguyen-Phuc H."/>
            <person name="Mago R."/>
            <person name="Raley C."/>
            <person name="Miller M.E."/>
            <person name="Silverstein K.A.T."/>
            <person name="Henningsen E."/>
            <person name="Hirsch C.D."/>
            <person name="Visser B."/>
            <person name="Pretorius Z.A."/>
            <person name="Steffenson B.J."/>
            <person name="Schwessinger B."/>
            <person name="Dodds P.N."/>
            <person name="Figueroa M."/>
        </authorList>
    </citation>
    <scope>NUCLEOTIDE SEQUENCE [LARGE SCALE GENOMIC DNA]</scope>
    <source>
        <strain evidence="3">21-0</strain>
        <strain evidence="2 5">Ug99</strain>
    </source>
</reference>
<accession>A0A5B0LTZ3</accession>
<dbReference type="EMBL" id="VDEP01000507">
    <property type="protein sequence ID" value="KAA1067260.1"/>
    <property type="molecule type" value="Genomic_DNA"/>
</dbReference>
<dbReference type="Proteomes" id="UP000324748">
    <property type="component" value="Unassembled WGS sequence"/>
</dbReference>
<organism evidence="2 5">
    <name type="scientific">Puccinia graminis f. sp. tritici</name>
    <dbReference type="NCBI Taxonomy" id="56615"/>
    <lineage>
        <taxon>Eukaryota</taxon>
        <taxon>Fungi</taxon>
        <taxon>Dikarya</taxon>
        <taxon>Basidiomycota</taxon>
        <taxon>Pucciniomycotina</taxon>
        <taxon>Pucciniomycetes</taxon>
        <taxon>Pucciniales</taxon>
        <taxon>Pucciniaceae</taxon>
        <taxon>Puccinia</taxon>
    </lineage>
</organism>
<dbReference type="PANTHER" id="PTHR46177:SF1">
    <property type="entry name" value="INTEGRASE CATALYTIC DOMAIN-CONTAINING PROTEIN"/>
    <property type="match status" value="1"/>
</dbReference>
<dbReference type="EMBL" id="VSWC01000170">
    <property type="protein sequence ID" value="KAA1071510.1"/>
    <property type="molecule type" value="Genomic_DNA"/>
</dbReference>
<keyword evidence="4" id="KW-1185">Reference proteome</keyword>
<evidence type="ECO:0000256" key="1">
    <source>
        <dbReference type="SAM" id="MobiDB-lite"/>
    </source>
</evidence>
<dbReference type="AlphaFoldDB" id="A0A5B0LTZ3"/>
<proteinExistence type="predicted"/>
<comment type="caution">
    <text evidence="2">The sequence shown here is derived from an EMBL/GenBank/DDBJ whole genome shotgun (WGS) entry which is preliminary data.</text>
</comment>
<name>A0A5B0LTZ3_PUCGR</name>
<evidence type="ECO:0000313" key="3">
    <source>
        <dbReference type="EMBL" id="KAA1071510.1"/>
    </source>
</evidence>
<feature type="compositionally biased region" description="Polar residues" evidence="1">
    <location>
        <begin position="25"/>
        <end position="34"/>
    </location>
</feature>
<gene>
    <name evidence="3" type="ORF">PGT21_010209</name>
    <name evidence="2" type="ORF">PGTUg99_029831</name>
</gene>
<evidence type="ECO:0000313" key="5">
    <source>
        <dbReference type="Proteomes" id="UP000325313"/>
    </source>
</evidence>
<sequence>MSDVYTSDYSTEFTGSDDTDHDEPTSSQNPQPTDMEQVVVRYLLSQGYKGPQILVILEERHGIKMSIQTLNRKRKLWGLQQRDLPRGPPPAIQASIRSSHSKGLNLKEIQARLYKETELDVSIRTIQRYLQQLNLRQQTNDLQDGKVSWDKVIECINHARTELLQTSAGYRSMHRILKRFYSISIPR</sequence>
<dbReference type="PANTHER" id="PTHR46177">
    <property type="entry name" value="INTEGRASE CATALYTIC DOMAIN-CONTAINING PROTEIN"/>
    <property type="match status" value="1"/>
</dbReference>
<feature type="region of interest" description="Disordered" evidence="1">
    <location>
        <begin position="1"/>
        <end position="35"/>
    </location>
</feature>
<dbReference type="Proteomes" id="UP000325313">
    <property type="component" value="Unassembled WGS sequence"/>
</dbReference>
<dbReference type="OrthoDB" id="5392716at2759"/>
<feature type="compositionally biased region" description="Polar residues" evidence="1">
    <location>
        <begin position="1"/>
        <end position="14"/>
    </location>
</feature>